<dbReference type="Proteomes" id="UP000270094">
    <property type="component" value="Unassembled WGS sequence"/>
</dbReference>
<feature type="domain" description="C2H2-type" evidence="3">
    <location>
        <begin position="53"/>
        <end position="74"/>
    </location>
</feature>
<keyword evidence="5" id="KW-1185">Reference proteome</keyword>
<dbReference type="SUPFAM" id="SSF118359">
    <property type="entry name" value="Expressed protein At2g23090/F21P24.15"/>
    <property type="match status" value="1"/>
</dbReference>
<evidence type="ECO:0000313" key="4">
    <source>
        <dbReference type="EMBL" id="VDM84672.1"/>
    </source>
</evidence>
<gene>
    <name evidence="4" type="ORF">SVUK_LOCUS19670</name>
</gene>
<evidence type="ECO:0000256" key="1">
    <source>
        <dbReference type="SAM" id="Coils"/>
    </source>
</evidence>
<accession>A0A3P7LZX9</accession>
<evidence type="ECO:0000256" key="2">
    <source>
        <dbReference type="SAM" id="MobiDB-lite"/>
    </source>
</evidence>
<reference evidence="4 5" key="1">
    <citation type="submission" date="2018-11" db="EMBL/GenBank/DDBJ databases">
        <authorList>
            <consortium name="Pathogen Informatics"/>
        </authorList>
    </citation>
    <scope>NUCLEOTIDE SEQUENCE [LARGE SCALE GENOMIC DNA]</scope>
</reference>
<name>A0A3P7LZX9_STRVU</name>
<dbReference type="OrthoDB" id="79871at2759"/>
<dbReference type="AlphaFoldDB" id="A0A3P7LZX9"/>
<organism evidence="4 5">
    <name type="scientific">Strongylus vulgaris</name>
    <name type="common">Blood worm</name>
    <dbReference type="NCBI Taxonomy" id="40348"/>
    <lineage>
        <taxon>Eukaryota</taxon>
        <taxon>Metazoa</taxon>
        <taxon>Ecdysozoa</taxon>
        <taxon>Nematoda</taxon>
        <taxon>Chromadorea</taxon>
        <taxon>Rhabditida</taxon>
        <taxon>Rhabditina</taxon>
        <taxon>Rhabditomorpha</taxon>
        <taxon>Strongyloidea</taxon>
        <taxon>Strongylidae</taxon>
        <taxon>Strongylus</taxon>
    </lineage>
</organism>
<dbReference type="EMBL" id="UYYB01132041">
    <property type="protein sequence ID" value="VDM84672.1"/>
    <property type="molecule type" value="Genomic_DNA"/>
</dbReference>
<proteinExistence type="predicted"/>
<sequence length="148" mass="16575">MLRRLKAQVSQVANELPGVLSPSARENRDDSSFFSSSDTSQNNGDDEIEGFLCPICMVHYNSPESLSEHFEEAHNKETSLVNPNFDNATIISSLSTVTQRMLEFEKENGQLKRSVENGNQERAEIMVKLKQLSGQIRALTDENEGNKV</sequence>
<evidence type="ECO:0000313" key="5">
    <source>
        <dbReference type="Proteomes" id="UP000270094"/>
    </source>
</evidence>
<dbReference type="PROSITE" id="PS00028">
    <property type="entry name" value="ZINC_FINGER_C2H2_1"/>
    <property type="match status" value="1"/>
</dbReference>
<feature type="coiled-coil region" evidence="1">
    <location>
        <begin position="101"/>
        <end position="142"/>
    </location>
</feature>
<evidence type="ECO:0000259" key="3">
    <source>
        <dbReference type="PROSITE" id="PS00028"/>
    </source>
</evidence>
<protein>
    <recommendedName>
        <fullName evidence="3">C2H2-type domain-containing protein</fullName>
    </recommendedName>
</protein>
<keyword evidence="1" id="KW-0175">Coiled coil</keyword>
<feature type="region of interest" description="Disordered" evidence="2">
    <location>
        <begin position="16"/>
        <end position="45"/>
    </location>
</feature>
<dbReference type="InterPro" id="IPR013087">
    <property type="entry name" value="Znf_C2H2_type"/>
</dbReference>